<gene>
    <name evidence="1" type="ORF">TVY486_1111530</name>
</gene>
<dbReference type="PANTHER" id="PTHR38828:SF1">
    <property type="match status" value="1"/>
</dbReference>
<dbReference type="AlphaFoldDB" id="G0UCV9"/>
<dbReference type="VEuPathDB" id="TriTrypDB:TvY486_1111530"/>
<dbReference type="InterPro" id="IPR039963">
    <property type="entry name" value="Unchar_22kDa"/>
</dbReference>
<dbReference type="EMBL" id="HE573027">
    <property type="protein sequence ID" value="CCC53669.1"/>
    <property type="molecule type" value="Genomic_DNA"/>
</dbReference>
<proteinExistence type="predicted"/>
<reference evidence="1" key="1">
    <citation type="journal article" date="2012" name="Proc. Natl. Acad. Sci. U.S.A.">
        <title>Antigenic diversity is generated by distinct evolutionary mechanisms in African trypanosome species.</title>
        <authorList>
            <person name="Jackson A.P."/>
            <person name="Berry A."/>
            <person name="Aslett M."/>
            <person name="Allison H.C."/>
            <person name="Burton P."/>
            <person name="Vavrova-Anderson J."/>
            <person name="Brown R."/>
            <person name="Browne H."/>
            <person name="Corton N."/>
            <person name="Hauser H."/>
            <person name="Gamble J."/>
            <person name="Gilderthorp R."/>
            <person name="Marcello L."/>
            <person name="McQuillan J."/>
            <person name="Otto T.D."/>
            <person name="Quail M.A."/>
            <person name="Sanders M.J."/>
            <person name="van Tonder A."/>
            <person name="Ginger M.L."/>
            <person name="Field M.C."/>
            <person name="Barry J.D."/>
            <person name="Hertz-Fowler C."/>
            <person name="Berriman M."/>
        </authorList>
    </citation>
    <scope>NUCLEOTIDE SEQUENCE</scope>
    <source>
        <strain evidence="1">Y486</strain>
    </source>
</reference>
<protein>
    <submittedName>
        <fullName evidence="1">Uncharacterized protein</fullName>
    </submittedName>
</protein>
<name>G0UCV9_TRYVY</name>
<dbReference type="PANTHER" id="PTHR38828">
    <property type="match status" value="1"/>
</dbReference>
<dbReference type="OMA" id="HETSHYE"/>
<evidence type="ECO:0000313" key="1">
    <source>
        <dbReference type="EMBL" id="CCC53669.1"/>
    </source>
</evidence>
<accession>G0UCV9</accession>
<organism evidence="1">
    <name type="scientific">Trypanosoma vivax (strain Y486)</name>
    <dbReference type="NCBI Taxonomy" id="1055687"/>
    <lineage>
        <taxon>Eukaryota</taxon>
        <taxon>Discoba</taxon>
        <taxon>Euglenozoa</taxon>
        <taxon>Kinetoplastea</taxon>
        <taxon>Metakinetoplastina</taxon>
        <taxon>Trypanosomatida</taxon>
        <taxon>Trypanosomatidae</taxon>
        <taxon>Trypanosoma</taxon>
        <taxon>Duttonella</taxon>
    </lineage>
</organism>
<sequence length="191" mass="22385">MEMTVKQRVLTKEELERSVNRLSVRRAPEVKLLPLCPKRVLSQEERERSLKHLYDDSIERKKLKLNEIERSINAEIQRYHDKIPKITSTEIDDMVGRLYAASIARKQNALRELYERETSSNARQLKRLGKKEQQEFVMRLYEGGMADNRKKHIALFEEYVLAKEPKMVRRSPVELAAACDRLTSGKGIMDD</sequence>